<evidence type="ECO:0000313" key="3">
    <source>
        <dbReference type="Proteomes" id="UP000507245"/>
    </source>
</evidence>
<accession>A0A6J5XJT8</accession>
<proteinExistence type="predicted"/>
<dbReference type="AlphaFoldDB" id="A0A6J5XJT8"/>
<dbReference type="EMBL" id="CAEKKB010000006">
    <property type="protein sequence ID" value="CAB4314100.1"/>
    <property type="molecule type" value="Genomic_DNA"/>
</dbReference>
<evidence type="ECO:0000256" key="1">
    <source>
        <dbReference type="SAM" id="MobiDB-lite"/>
    </source>
</evidence>
<name>A0A6J5XJT8_PRUAR</name>
<organism evidence="2 3">
    <name type="scientific">Prunus armeniaca</name>
    <name type="common">Apricot</name>
    <name type="synonym">Armeniaca vulgaris</name>
    <dbReference type="NCBI Taxonomy" id="36596"/>
    <lineage>
        <taxon>Eukaryota</taxon>
        <taxon>Viridiplantae</taxon>
        <taxon>Streptophyta</taxon>
        <taxon>Embryophyta</taxon>
        <taxon>Tracheophyta</taxon>
        <taxon>Spermatophyta</taxon>
        <taxon>Magnoliopsida</taxon>
        <taxon>eudicotyledons</taxon>
        <taxon>Gunneridae</taxon>
        <taxon>Pentapetalae</taxon>
        <taxon>rosids</taxon>
        <taxon>fabids</taxon>
        <taxon>Rosales</taxon>
        <taxon>Rosaceae</taxon>
        <taxon>Amygdaloideae</taxon>
        <taxon>Amygdaleae</taxon>
        <taxon>Prunus</taxon>
    </lineage>
</organism>
<gene>
    <name evidence="2" type="ORF">ORAREDHAP_LOCUS38214</name>
</gene>
<keyword evidence="3" id="KW-1185">Reference proteome</keyword>
<reference evidence="3" key="1">
    <citation type="journal article" date="2020" name="Genome Biol.">
        <title>Gamete binning: chromosome-level and haplotype-resolved genome assembly enabled by high-throughput single-cell sequencing of gamete genomes.</title>
        <authorList>
            <person name="Campoy J.A."/>
            <person name="Sun H."/>
            <person name="Goel M."/>
            <person name="Jiao W.-B."/>
            <person name="Folz-Donahue K."/>
            <person name="Wang N."/>
            <person name="Rubio M."/>
            <person name="Liu C."/>
            <person name="Kukat C."/>
            <person name="Ruiz D."/>
            <person name="Huettel B."/>
            <person name="Schneeberger K."/>
        </authorList>
    </citation>
    <scope>NUCLEOTIDE SEQUENCE [LARGE SCALE GENOMIC DNA]</scope>
    <source>
        <strain evidence="3">cv. Rojo Pasion</strain>
    </source>
</reference>
<sequence>MGFSFVVKLVEVKVTILQVVATMDKDEEDRGRGRGTSMPSVHVRQLDQAETSIQARPFRRTKLGGNQIGHASKPNSENVPLPKISRPGRV</sequence>
<protein>
    <submittedName>
        <fullName evidence="2">Uncharacterized protein</fullName>
    </submittedName>
</protein>
<evidence type="ECO:0000313" key="2">
    <source>
        <dbReference type="EMBL" id="CAB4314100.1"/>
    </source>
</evidence>
<dbReference type="Proteomes" id="UP000507245">
    <property type="component" value="Unassembled WGS sequence"/>
</dbReference>
<feature type="region of interest" description="Disordered" evidence="1">
    <location>
        <begin position="25"/>
        <end position="90"/>
    </location>
</feature>